<organism evidence="1 2">
    <name type="scientific">Lysinibacillus halotolerans</name>
    <dbReference type="NCBI Taxonomy" id="1368476"/>
    <lineage>
        <taxon>Bacteria</taxon>
        <taxon>Bacillati</taxon>
        <taxon>Bacillota</taxon>
        <taxon>Bacilli</taxon>
        <taxon>Bacillales</taxon>
        <taxon>Bacillaceae</taxon>
        <taxon>Lysinibacillus</taxon>
    </lineage>
</organism>
<gene>
    <name evidence="1" type="ORF">EC501_07475</name>
</gene>
<accession>A0A3M8HB85</accession>
<proteinExistence type="predicted"/>
<sequence>MDLVKKYTKILKEKFQEPEFQNDIDNIFIYYYKKCTMNLENNERNSWIFDDLDRMFNLMFLQGYLVMNETMKENEDLLETPKEPITYEEVIQEMPNIIRTLFKEHPEVLNVKICNEFAIDVLTAMDQDLYEVITNSFNEIAYYGGCYAYIHKYEENIIREHKNELTSFEGLHFLTPQVYMYQKPNDESLTYELYGWAGSILNNQWLGRVQFNPFKKDGDSLLAEIMLSDLIAAAEKNEIISLIMNILKNTTKVADNEKTIFINHFNVSTTNTYVIENVAVQAK</sequence>
<reference evidence="1 2" key="1">
    <citation type="journal article" date="2014" name="Int. J. Syst. Evol. Microbiol.">
        <title>Lysinibacillus halotolerans sp. nov., isolated from saline-alkaline soil.</title>
        <authorList>
            <person name="Kong D."/>
            <person name="Wang Y."/>
            <person name="Zhao B."/>
            <person name="Li Y."/>
            <person name="Song J."/>
            <person name="Zhai Y."/>
            <person name="Zhang C."/>
            <person name="Wang H."/>
            <person name="Chen X."/>
            <person name="Zhao B."/>
            <person name="Ruan Z."/>
        </authorList>
    </citation>
    <scope>NUCLEOTIDE SEQUENCE [LARGE SCALE GENOMIC DNA]</scope>
    <source>
        <strain evidence="1 2">MCCC 1A12703</strain>
    </source>
</reference>
<evidence type="ECO:0000313" key="1">
    <source>
        <dbReference type="EMBL" id="RNC99579.1"/>
    </source>
</evidence>
<comment type="caution">
    <text evidence="1">The sequence shown here is derived from an EMBL/GenBank/DDBJ whole genome shotgun (WGS) entry which is preliminary data.</text>
</comment>
<keyword evidence="2" id="KW-1185">Reference proteome</keyword>
<name>A0A3M8HB85_9BACI</name>
<dbReference type="EMBL" id="RHLQ01000014">
    <property type="protein sequence ID" value="RNC99579.1"/>
    <property type="molecule type" value="Genomic_DNA"/>
</dbReference>
<protein>
    <submittedName>
        <fullName evidence="1">Uncharacterized protein</fullName>
    </submittedName>
</protein>
<dbReference type="AlphaFoldDB" id="A0A3M8HB85"/>
<evidence type="ECO:0000313" key="2">
    <source>
        <dbReference type="Proteomes" id="UP000279909"/>
    </source>
</evidence>
<dbReference type="Proteomes" id="UP000279909">
    <property type="component" value="Unassembled WGS sequence"/>
</dbReference>